<feature type="compositionally biased region" description="Acidic residues" evidence="1">
    <location>
        <begin position="93"/>
        <end position="111"/>
    </location>
</feature>
<gene>
    <name evidence="2" type="ORF">B0H67DRAFT_644665</name>
</gene>
<evidence type="ECO:0000313" key="2">
    <source>
        <dbReference type="EMBL" id="KAK0714844.1"/>
    </source>
</evidence>
<dbReference type="AlphaFoldDB" id="A0AA40DSS7"/>
<proteinExistence type="predicted"/>
<dbReference type="Proteomes" id="UP001172102">
    <property type="component" value="Unassembled WGS sequence"/>
</dbReference>
<name>A0AA40DSS7_9PEZI</name>
<sequence length="440" mass="48981">MVGKTERMITRGEASRRGSQVKSYLEYQGPTTADRPLYAHQDVPFSAELARHAAFPSLPFNHQGPRPLSVRREEMRQEAAERERQERLALQDSDNDDPTSSEDESGSDNDEALSHSVPRFFSPENGWRLIVNIRGLCIRQYGRAQATTAPAHYVVTIRRESKYSPFANIGQPGQLLPAAEVLRQAYVVANPNRGPQPLALEQDTSTRGNPPPPRWDDGILSSFGDEFESFDDYEAAGNIAGRSFQLRNLGQSIPNWQELTEGTKYLIIYVLSQRGISFTGAVRTLGISHAEAVAMINLISTELAKMKALDIDMSANHNMTSTNMSWLDENRGQPRVSLVTDRVSPDDAARGRTFLSFMGLGADAACFDNYIGTAVGGTKYEVPVNHFVDEGWRGLMPHFNILCNAELEKMAAEDRRLRRLQPRAMTGGELLARMDPPRAQ</sequence>
<reference evidence="2" key="1">
    <citation type="submission" date="2023-06" db="EMBL/GenBank/DDBJ databases">
        <title>Genome-scale phylogeny and comparative genomics of the fungal order Sordariales.</title>
        <authorList>
            <consortium name="Lawrence Berkeley National Laboratory"/>
            <person name="Hensen N."/>
            <person name="Bonometti L."/>
            <person name="Westerberg I."/>
            <person name="Brannstrom I.O."/>
            <person name="Guillou S."/>
            <person name="Cros-Aarteil S."/>
            <person name="Calhoun S."/>
            <person name="Haridas S."/>
            <person name="Kuo A."/>
            <person name="Mondo S."/>
            <person name="Pangilinan J."/>
            <person name="Riley R."/>
            <person name="Labutti K."/>
            <person name="Andreopoulos B."/>
            <person name="Lipzen A."/>
            <person name="Chen C."/>
            <person name="Yanf M."/>
            <person name="Daum C."/>
            <person name="Ng V."/>
            <person name="Clum A."/>
            <person name="Steindorff A."/>
            <person name="Ohm R."/>
            <person name="Martin F."/>
            <person name="Silar P."/>
            <person name="Natvig D."/>
            <person name="Lalanne C."/>
            <person name="Gautier V."/>
            <person name="Ament-Velasquez S.L."/>
            <person name="Kruys A."/>
            <person name="Hutchinson M.I."/>
            <person name="Powell A.J."/>
            <person name="Barry K."/>
            <person name="Miller A.N."/>
            <person name="Grigoriev I.V."/>
            <person name="Debuchy R."/>
            <person name="Gladieux P."/>
            <person name="Thoren M.H."/>
            <person name="Johannesson H."/>
        </authorList>
    </citation>
    <scope>NUCLEOTIDE SEQUENCE</scope>
    <source>
        <strain evidence="2">SMH4607-1</strain>
    </source>
</reference>
<evidence type="ECO:0000256" key="1">
    <source>
        <dbReference type="SAM" id="MobiDB-lite"/>
    </source>
</evidence>
<comment type="caution">
    <text evidence="2">The sequence shown here is derived from an EMBL/GenBank/DDBJ whole genome shotgun (WGS) entry which is preliminary data.</text>
</comment>
<keyword evidence="3" id="KW-1185">Reference proteome</keyword>
<protein>
    <submittedName>
        <fullName evidence="2">Uncharacterized protein</fullName>
    </submittedName>
</protein>
<feature type="region of interest" description="Disordered" evidence="1">
    <location>
        <begin position="1"/>
        <end position="39"/>
    </location>
</feature>
<feature type="compositionally biased region" description="Basic and acidic residues" evidence="1">
    <location>
        <begin position="70"/>
        <end position="89"/>
    </location>
</feature>
<feature type="region of interest" description="Disordered" evidence="1">
    <location>
        <begin position="193"/>
        <end position="214"/>
    </location>
</feature>
<dbReference type="EMBL" id="JAUKUA010000004">
    <property type="protein sequence ID" value="KAK0714844.1"/>
    <property type="molecule type" value="Genomic_DNA"/>
</dbReference>
<accession>A0AA40DSS7</accession>
<evidence type="ECO:0000313" key="3">
    <source>
        <dbReference type="Proteomes" id="UP001172102"/>
    </source>
</evidence>
<feature type="region of interest" description="Disordered" evidence="1">
    <location>
        <begin position="56"/>
        <end position="118"/>
    </location>
</feature>
<feature type="compositionally biased region" description="Basic and acidic residues" evidence="1">
    <location>
        <begin position="1"/>
        <end position="16"/>
    </location>
</feature>
<organism evidence="2 3">
    <name type="scientific">Lasiosphaeris hirsuta</name>
    <dbReference type="NCBI Taxonomy" id="260670"/>
    <lineage>
        <taxon>Eukaryota</taxon>
        <taxon>Fungi</taxon>
        <taxon>Dikarya</taxon>
        <taxon>Ascomycota</taxon>
        <taxon>Pezizomycotina</taxon>
        <taxon>Sordariomycetes</taxon>
        <taxon>Sordariomycetidae</taxon>
        <taxon>Sordariales</taxon>
        <taxon>Lasiosphaeriaceae</taxon>
        <taxon>Lasiosphaeris</taxon>
    </lineage>
</organism>